<protein>
    <submittedName>
        <fullName evidence="3">Uncharacterized protein LOC104213512</fullName>
    </submittedName>
</protein>
<evidence type="ECO:0000313" key="3">
    <source>
        <dbReference type="RefSeq" id="XP_009761334.1"/>
    </source>
</evidence>
<dbReference type="Gene3D" id="3.30.30.10">
    <property type="entry name" value="Knottin, scorpion toxin-like"/>
    <property type="match status" value="1"/>
</dbReference>
<reference evidence="2" key="1">
    <citation type="journal article" date="2013" name="Genome Biol.">
        <title>Reference genomes and transcriptomes of Nicotiana sylvestris and Nicotiana tomentosiformis.</title>
        <authorList>
            <person name="Sierro N."/>
            <person name="Battey J.N."/>
            <person name="Ouadi S."/>
            <person name="Bovet L."/>
            <person name="Goepfert S."/>
            <person name="Bakaher N."/>
            <person name="Peitsch M.C."/>
            <person name="Ivanov N.V."/>
        </authorList>
    </citation>
    <scope>NUCLEOTIDE SEQUENCE [LARGE SCALE GENOMIC DNA]</scope>
</reference>
<name>A0A1U7VG71_NICSY</name>
<dbReference type="Pfam" id="PF00304">
    <property type="entry name" value="Gamma-thionin"/>
    <property type="match status" value="1"/>
</dbReference>
<gene>
    <name evidence="3" type="primary">LOC104213512</name>
</gene>
<feature type="domain" description="Knottins-like" evidence="1">
    <location>
        <begin position="102"/>
        <end position="133"/>
    </location>
</feature>
<dbReference type="InterPro" id="IPR036574">
    <property type="entry name" value="Scorpion_toxin-like_sf"/>
</dbReference>
<evidence type="ECO:0000313" key="2">
    <source>
        <dbReference type="Proteomes" id="UP000189701"/>
    </source>
</evidence>
<proteinExistence type="predicted"/>
<organism evidence="2 3">
    <name type="scientific">Nicotiana sylvestris</name>
    <name type="common">Wood tobacco</name>
    <name type="synonym">South American tobacco</name>
    <dbReference type="NCBI Taxonomy" id="4096"/>
    <lineage>
        <taxon>Eukaryota</taxon>
        <taxon>Viridiplantae</taxon>
        <taxon>Streptophyta</taxon>
        <taxon>Embryophyta</taxon>
        <taxon>Tracheophyta</taxon>
        <taxon>Spermatophyta</taxon>
        <taxon>Magnoliopsida</taxon>
        <taxon>eudicotyledons</taxon>
        <taxon>Gunneridae</taxon>
        <taxon>Pentapetalae</taxon>
        <taxon>asterids</taxon>
        <taxon>lamiids</taxon>
        <taxon>Solanales</taxon>
        <taxon>Solanaceae</taxon>
        <taxon>Nicotianoideae</taxon>
        <taxon>Nicotianeae</taxon>
        <taxon>Nicotiana</taxon>
    </lineage>
</organism>
<dbReference type="InterPro" id="IPR003614">
    <property type="entry name" value="Knottins"/>
</dbReference>
<dbReference type="SUPFAM" id="SSF57095">
    <property type="entry name" value="Scorpion toxin-like"/>
    <property type="match status" value="1"/>
</dbReference>
<dbReference type="Proteomes" id="UP000189701">
    <property type="component" value="Unplaced"/>
</dbReference>
<dbReference type="AlphaFoldDB" id="A0A1U7VG71"/>
<evidence type="ECO:0000259" key="1">
    <source>
        <dbReference type="Pfam" id="PF00304"/>
    </source>
</evidence>
<keyword evidence="2" id="KW-1185">Reference proteome</keyword>
<sequence>MSSDIVLKPEDNHVFAFPFTILSDFGNGILNDGAYASPCSFTLVLFGWGLLDFEVVCDLTTPGYKAFHGGLGVRLGSSCLRGSYPKSSCLGSSHLGSSHIGMEKNYAAVCETEGFSSGDCRGLRRRCLCTRPC</sequence>
<dbReference type="RefSeq" id="XP_009761334.1">
    <property type="nucleotide sequence ID" value="XM_009763032.1"/>
</dbReference>
<reference evidence="3" key="2">
    <citation type="submission" date="2025-08" db="UniProtKB">
        <authorList>
            <consortium name="RefSeq"/>
        </authorList>
    </citation>
    <scope>IDENTIFICATION</scope>
    <source>
        <tissue evidence="3">Leaf</tissue>
    </source>
</reference>
<accession>A0A1U7VG71</accession>